<dbReference type="CDD" id="cd09272">
    <property type="entry name" value="RNase_HI_RT_Ty1"/>
    <property type="match status" value="1"/>
</dbReference>
<sequence>MASSNSAKIAQSTIEENYIATAEAANQAIWLRKVLTDLYLPQVCVTVIFVDNKSAISMAKNPAHHGPIIYNALYFQHCVVAVFSNFDIPASILKLYNFEMLFAYPYSKDDVQCSRLKELWLEEMFY</sequence>
<proteinExistence type="predicted"/>
<organism evidence="1 2">
    <name type="scientific">Sesamum angolense</name>
    <dbReference type="NCBI Taxonomy" id="2727404"/>
    <lineage>
        <taxon>Eukaryota</taxon>
        <taxon>Viridiplantae</taxon>
        <taxon>Streptophyta</taxon>
        <taxon>Embryophyta</taxon>
        <taxon>Tracheophyta</taxon>
        <taxon>Spermatophyta</taxon>
        <taxon>Magnoliopsida</taxon>
        <taxon>eudicotyledons</taxon>
        <taxon>Gunneridae</taxon>
        <taxon>Pentapetalae</taxon>
        <taxon>asterids</taxon>
        <taxon>lamiids</taxon>
        <taxon>Lamiales</taxon>
        <taxon>Pedaliaceae</taxon>
        <taxon>Sesamum</taxon>
    </lineage>
</organism>
<gene>
    <name evidence="1" type="ORF">Sango_2704000</name>
</gene>
<dbReference type="AlphaFoldDB" id="A0AAE1W2U5"/>
<evidence type="ECO:0000313" key="1">
    <source>
        <dbReference type="EMBL" id="KAK4385800.1"/>
    </source>
</evidence>
<dbReference type="EMBL" id="JACGWL010000016">
    <property type="protein sequence ID" value="KAK4385800.1"/>
    <property type="molecule type" value="Genomic_DNA"/>
</dbReference>
<protein>
    <submittedName>
        <fullName evidence="1">Uncharacterized protein</fullName>
    </submittedName>
</protein>
<keyword evidence="2" id="KW-1185">Reference proteome</keyword>
<dbReference type="Proteomes" id="UP001289374">
    <property type="component" value="Unassembled WGS sequence"/>
</dbReference>
<accession>A0AAE1W2U5</accession>
<reference evidence="1" key="2">
    <citation type="journal article" date="2024" name="Plant">
        <title>Genomic evolution and insights into agronomic trait innovations of Sesamum species.</title>
        <authorList>
            <person name="Miao H."/>
            <person name="Wang L."/>
            <person name="Qu L."/>
            <person name="Liu H."/>
            <person name="Sun Y."/>
            <person name="Le M."/>
            <person name="Wang Q."/>
            <person name="Wei S."/>
            <person name="Zheng Y."/>
            <person name="Lin W."/>
            <person name="Duan Y."/>
            <person name="Cao H."/>
            <person name="Xiong S."/>
            <person name="Wang X."/>
            <person name="Wei L."/>
            <person name="Li C."/>
            <person name="Ma Q."/>
            <person name="Ju M."/>
            <person name="Zhao R."/>
            <person name="Li G."/>
            <person name="Mu C."/>
            <person name="Tian Q."/>
            <person name="Mei H."/>
            <person name="Zhang T."/>
            <person name="Gao T."/>
            <person name="Zhang H."/>
        </authorList>
    </citation>
    <scope>NUCLEOTIDE SEQUENCE</scope>
    <source>
        <strain evidence="1">K16</strain>
    </source>
</reference>
<name>A0AAE1W2U5_9LAMI</name>
<evidence type="ECO:0000313" key="2">
    <source>
        <dbReference type="Proteomes" id="UP001289374"/>
    </source>
</evidence>
<comment type="caution">
    <text evidence="1">The sequence shown here is derived from an EMBL/GenBank/DDBJ whole genome shotgun (WGS) entry which is preliminary data.</text>
</comment>
<reference evidence="1" key="1">
    <citation type="submission" date="2020-06" db="EMBL/GenBank/DDBJ databases">
        <authorList>
            <person name="Li T."/>
            <person name="Hu X."/>
            <person name="Zhang T."/>
            <person name="Song X."/>
            <person name="Zhang H."/>
            <person name="Dai N."/>
            <person name="Sheng W."/>
            <person name="Hou X."/>
            <person name="Wei L."/>
        </authorList>
    </citation>
    <scope>NUCLEOTIDE SEQUENCE</scope>
    <source>
        <strain evidence="1">K16</strain>
        <tissue evidence="1">Leaf</tissue>
    </source>
</reference>